<dbReference type="EMBL" id="JAAXOM010000004">
    <property type="protein sequence ID" value="NKX89257.1"/>
    <property type="molecule type" value="Genomic_DNA"/>
</dbReference>
<sequence>MLSCDDIAAAWLAHTEFAGDHAAVGLLSRAISPQDFDIKRDSLPVAAAADPATAAAILQLLERGQVPTMAAIRTLTAQNEMRREAERIERLGRRAQRSIDEFGRILARLAAAHWTEHGIGPTRRDILADPQITELIADRVGEIAPTAVKHLWLIERAQRAGWIASNANPGSLCPARRWHTTKYGNRVSQKPVNMIGKMVAGFVAEHTADKGRAPSWVALSRDLRDDRGRRVFFDVADAHAQRRWLVTAEWLADTGDDLPAPGKRGLRALAKDARG</sequence>
<proteinExistence type="predicted"/>
<accession>A0A846W9K6</accession>
<dbReference type="Proteomes" id="UP000572007">
    <property type="component" value="Unassembled WGS sequence"/>
</dbReference>
<dbReference type="AlphaFoldDB" id="A0A846W9K6"/>
<comment type="caution">
    <text evidence="1">The sequence shown here is derived from an EMBL/GenBank/DDBJ whole genome shotgun (WGS) entry which is preliminary data.</text>
</comment>
<evidence type="ECO:0000313" key="1">
    <source>
        <dbReference type="EMBL" id="NKX89257.1"/>
    </source>
</evidence>
<reference evidence="1 2" key="1">
    <citation type="submission" date="2020-04" db="EMBL/GenBank/DDBJ databases">
        <title>MicrobeNet Type strains.</title>
        <authorList>
            <person name="Nicholson A.C."/>
        </authorList>
    </citation>
    <scope>NUCLEOTIDE SEQUENCE [LARGE SCALE GENOMIC DNA]</scope>
    <source>
        <strain evidence="1 2">DSM 44960</strain>
    </source>
</reference>
<keyword evidence="2" id="KW-1185">Reference proteome</keyword>
<protein>
    <submittedName>
        <fullName evidence="1">Uncharacterized protein</fullName>
    </submittedName>
</protein>
<name>A0A846W9K6_9NOCA</name>
<evidence type="ECO:0000313" key="2">
    <source>
        <dbReference type="Proteomes" id="UP000572007"/>
    </source>
</evidence>
<dbReference type="RefSeq" id="WP_067640361.1">
    <property type="nucleotide sequence ID" value="NZ_JAAXOM010000004.1"/>
</dbReference>
<organism evidence="1 2">
    <name type="scientific">Nocardia coubleae</name>
    <dbReference type="NCBI Taxonomy" id="356147"/>
    <lineage>
        <taxon>Bacteria</taxon>
        <taxon>Bacillati</taxon>
        <taxon>Actinomycetota</taxon>
        <taxon>Actinomycetes</taxon>
        <taxon>Mycobacteriales</taxon>
        <taxon>Nocardiaceae</taxon>
        <taxon>Nocardia</taxon>
    </lineage>
</organism>
<gene>
    <name evidence="1" type="ORF">HGA10_18315</name>
</gene>